<dbReference type="InterPro" id="IPR050109">
    <property type="entry name" value="HTH-type_TetR-like_transc_reg"/>
</dbReference>
<proteinExistence type="predicted"/>
<dbReference type="Proteomes" id="UP000243232">
    <property type="component" value="Chromosome I"/>
</dbReference>
<dbReference type="RefSeq" id="WP_090195898.1">
    <property type="nucleotide sequence ID" value="NZ_LT629785.1"/>
</dbReference>
<dbReference type="GO" id="GO:0000976">
    <property type="term" value="F:transcription cis-regulatory region binding"/>
    <property type="evidence" value="ECO:0007669"/>
    <property type="project" value="TreeGrafter"/>
</dbReference>
<dbReference type="Pfam" id="PF14246">
    <property type="entry name" value="TetR_C_7"/>
    <property type="match status" value="1"/>
</dbReference>
<dbReference type="PRINTS" id="PR00455">
    <property type="entry name" value="HTHTETR"/>
</dbReference>
<dbReference type="PANTHER" id="PTHR30055:SF146">
    <property type="entry name" value="HTH-TYPE TRANSCRIPTIONAL DUAL REGULATOR CECR"/>
    <property type="match status" value="1"/>
</dbReference>
<evidence type="ECO:0000256" key="3">
    <source>
        <dbReference type="ARBA" id="ARBA00023163"/>
    </source>
</evidence>
<keyword evidence="2 4" id="KW-0238">DNA-binding</keyword>
<evidence type="ECO:0000256" key="4">
    <source>
        <dbReference type="PROSITE-ProRule" id="PRU00335"/>
    </source>
</evidence>
<keyword evidence="3" id="KW-0804">Transcription</keyword>
<name>A0A1H2GTY2_9PSED</name>
<accession>A0A1H2GTY2</accession>
<dbReference type="FunFam" id="1.10.10.60:FF:000141">
    <property type="entry name" value="TetR family transcriptional regulator"/>
    <property type="match status" value="1"/>
</dbReference>
<dbReference type="OrthoDB" id="8535430at2"/>
<reference evidence="7" key="1">
    <citation type="submission" date="2016-10" db="EMBL/GenBank/DDBJ databases">
        <authorList>
            <person name="Varghese N."/>
            <person name="Submissions S."/>
        </authorList>
    </citation>
    <scope>NUCLEOTIDE SEQUENCE [LARGE SCALE GENOMIC DNA]</scope>
    <source>
        <strain evidence="7">DSM 17875</strain>
    </source>
</reference>
<feature type="DNA-binding region" description="H-T-H motif" evidence="4">
    <location>
        <begin position="42"/>
        <end position="61"/>
    </location>
</feature>
<dbReference type="Gene3D" id="1.10.10.60">
    <property type="entry name" value="Homeodomain-like"/>
    <property type="match status" value="1"/>
</dbReference>
<keyword evidence="7" id="KW-1185">Reference proteome</keyword>
<evidence type="ECO:0000313" key="7">
    <source>
        <dbReference type="Proteomes" id="UP000243232"/>
    </source>
</evidence>
<dbReference type="InterPro" id="IPR039536">
    <property type="entry name" value="TetR_C_Proteobacteria"/>
</dbReference>
<evidence type="ECO:0000313" key="6">
    <source>
        <dbReference type="EMBL" id="SDU23120.1"/>
    </source>
</evidence>
<keyword evidence="1" id="KW-0805">Transcription regulation</keyword>
<protein>
    <submittedName>
        <fullName evidence="6">Transcriptional regulator, TetR family</fullName>
    </submittedName>
</protein>
<dbReference type="InterPro" id="IPR036271">
    <property type="entry name" value="Tet_transcr_reg_TetR-rel_C_sf"/>
</dbReference>
<dbReference type="Pfam" id="PF00440">
    <property type="entry name" value="TetR_N"/>
    <property type="match status" value="1"/>
</dbReference>
<dbReference type="GO" id="GO:0003700">
    <property type="term" value="F:DNA-binding transcription factor activity"/>
    <property type="evidence" value="ECO:0007669"/>
    <property type="project" value="TreeGrafter"/>
</dbReference>
<dbReference type="Gene3D" id="1.10.357.10">
    <property type="entry name" value="Tetracycline Repressor, domain 2"/>
    <property type="match status" value="1"/>
</dbReference>
<sequence length="215" mass="23587">MNAPISPAAPATAGRPKDPLKREAILNAAKNLFLSKGYEGSSMDAIAAEAGVSKLTVYSHFNDKETLFSAAVKSKCEEQLPQPFFEPATGSSIENVLLNIGRGFYHLVNSPESIELHRVMMTQANVDNKLSQMFLDAGPQRVIREMERLLTQANQKHQLQVADPAKAAEHFFCLIKGSDNIRLLIGCNPDLKSPAAVEAHIRDVVGLFLRAYRCP</sequence>
<dbReference type="STRING" id="364197.SAMN05216296_2539"/>
<dbReference type="EMBL" id="LT629785">
    <property type="protein sequence ID" value="SDU23120.1"/>
    <property type="molecule type" value="Genomic_DNA"/>
</dbReference>
<feature type="domain" description="HTH tetR-type" evidence="5">
    <location>
        <begin position="19"/>
        <end position="79"/>
    </location>
</feature>
<evidence type="ECO:0000256" key="1">
    <source>
        <dbReference type="ARBA" id="ARBA00023015"/>
    </source>
</evidence>
<gene>
    <name evidence="6" type="ORF">SAMN05216296_2539</name>
</gene>
<dbReference type="SUPFAM" id="SSF46689">
    <property type="entry name" value="Homeodomain-like"/>
    <property type="match status" value="1"/>
</dbReference>
<dbReference type="SUPFAM" id="SSF48498">
    <property type="entry name" value="Tetracyclin repressor-like, C-terminal domain"/>
    <property type="match status" value="1"/>
</dbReference>
<dbReference type="PANTHER" id="PTHR30055">
    <property type="entry name" value="HTH-TYPE TRANSCRIPTIONAL REGULATOR RUTR"/>
    <property type="match status" value="1"/>
</dbReference>
<evidence type="ECO:0000259" key="5">
    <source>
        <dbReference type="PROSITE" id="PS50977"/>
    </source>
</evidence>
<dbReference type="PROSITE" id="PS50977">
    <property type="entry name" value="HTH_TETR_2"/>
    <property type="match status" value="1"/>
</dbReference>
<evidence type="ECO:0000256" key="2">
    <source>
        <dbReference type="ARBA" id="ARBA00023125"/>
    </source>
</evidence>
<organism evidence="6 7">
    <name type="scientific">Pseudomonas pohangensis</name>
    <dbReference type="NCBI Taxonomy" id="364197"/>
    <lineage>
        <taxon>Bacteria</taxon>
        <taxon>Pseudomonadati</taxon>
        <taxon>Pseudomonadota</taxon>
        <taxon>Gammaproteobacteria</taxon>
        <taxon>Pseudomonadales</taxon>
        <taxon>Pseudomonadaceae</taxon>
        <taxon>Pseudomonas</taxon>
    </lineage>
</organism>
<dbReference type="AlphaFoldDB" id="A0A1H2GTY2"/>
<dbReference type="InterPro" id="IPR001647">
    <property type="entry name" value="HTH_TetR"/>
</dbReference>
<dbReference type="InterPro" id="IPR009057">
    <property type="entry name" value="Homeodomain-like_sf"/>
</dbReference>